<evidence type="ECO:0000256" key="1">
    <source>
        <dbReference type="SAM" id="MobiDB-lite"/>
    </source>
</evidence>
<name>A0A061R3C7_9CHLO</name>
<dbReference type="AlphaFoldDB" id="A0A061R3C7"/>
<feature type="transmembrane region" description="Helical" evidence="2">
    <location>
        <begin position="102"/>
        <end position="122"/>
    </location>
</feature>
<evidence type="ECO:0000313" key="3">
    <source>
        <dbReference type="EMBL" id="JAC66483.1"/>
    </source>
</evidence>
<keyword evidence="2" id="KW-0812">Transmembrane</keyword>
<keyword evidence="2" id="KW-1133">Transmembrane helix</keyword>
<evidence type="ECO:0000256" key="2">
    <source>
        <dbReference type="SAM" id="Phobius"/>
    </source>
</evidence>
<feature type="region of interest" description="Disordered" evidence="1">
    <location>
        <begin position="26"/>
        <end position="56"/>
    </location>
</feature>
<accession>A0A061R3C7</accession>
<sequence length="123" mass="13658">MALTSLSCSYVSTSSTFVTRKFPHKSVSSTAWPGTQRVASRRSPVPRAEGEKKEEPKYIYADEEPEEGFFKRDPMSEEQKKKLRDEYIGFGGSPNQPMAGNYFLNIVLIVGALAILCAALGYI</sequence>
<organism evidence="3">
    <name type="scientific">Tetraselmis sp. GSL018</name>
    <dbReference type="NCBI Taxonomy" id="582737"/>
    <lineage>
        <taxon>Eukaryota</taxon>
        <taxon>Viridiplantae</taxon>
        <taxon>Chlorophyta</taxon>
        <taxon>core chlorophytes</taxon>
        <taxon>Chlorodendrophyceae</taxon>
        <taxon>Chlorodendrales</taxon>
        <taxon>Chlorodendraceae</taxon>
        <taxon>Tetraselmis</taxon>
    </lineage>
</organism>
<proteinExistence type="predicted"/>
<gene>
    <name evidence="3" type="ORF">TSPGSL018_13543</name>
</gene>
<keyword evidence="2" id="KW-0472">Membrane</keyword>
<dbReference type="EMBL" id="GBEZ01020159">
    <property type="protein sequence ID" value="JAC66483.1"/>
    <property type="molecule type" value="Transcribed_RNA"/>
</dbReference>
<protein>
    <submittedName>
        <fullName evidence="3">Uncharacterized protein</fullName>
    </submittedName>
</protein>
<reference evidence="3" key="1">
    <citation type="submission" date="2014-05" db="EMBL/GenBank/DDBJ databases">
        <title>The transcriptome of the halophilic microalga Tetraselmis sp. GSL018 isolated from the Great Salt Lake, Utah.</title>
        <authorList>
            <person name="Jinkerson R.E."/>
            <person name="D'Adamo S."/>
            <person name="Posewitz M.C."/>
        </authorList>
    </citation>
    <scope>NUCLEOTIDE SEQUENCE</scope>
    <source>
        <strain evidence="3">GSL018</strain>
    </source>
</reference>